<accession>A0A835CGE3</accession>
<reference evidence="1" key="1">
    <citation type="submission" date="2020-09" db="EMBL/GenBank/DDBJ databases">
        <title>Genome-Enabled Discovery of Anthraquinone Biosynthesis in Senna tora.</title>
        <authorList>
            <person name="Kang S.-H."/>
            <person name="Pandey R.P."/>
            <person name="Lee C.-M."/>
            <person name="Sim J.-S."/>
            <person name="Jeong J.-T."/>
            <person name="Choi B.-S."/>
            <person name="Jung M."/>
            <person name="Ginzburg D."/>
            <person name="Zhao K."/>
            <person name="Won S.Y."/>
            <person name="Oh T.-J."/>
            <person name="Yu Y."/>
            <person name="Kim N.-H."/>
            <person name="Lee O.R."/>
            <person name="Lee T.-H."/>
            <person name="Bashyal P."/>
            <person name="Kim T.-S."/>
            <person name="Lee W.-H."/>
            <person name="Kawkins C."/>
            <person name="Kim C.-K."/>
            <person name="Kim J.S."/>
            <person name="Ahn B.O."/>
            <person name="Rhee S.Y."/>
            <person name="Sohng J.K."/>
        </authorList>
    </citation>
    <scope>NUCLEOTIDE SEQUENCE</scope>
    <source>
        <tissue evidence="1">Leaf</tissue>
    </source>
</reference>
<comment type="caution">
    <text evidence="1">The sequence shown here is derived from an EMBL/GenBank/DDBJ whole genome shotgun (WGS) entry which is preliminary data.</text>
</comment>
<dbReference type="AlphaFoldDB" id="A0A835CGE3"/>
<dbReference type="EMBL" id="JAAIUW010000002">
    <property type="protein sequence ID" value="KAF7840616.1"/>
    <property type="molecule type" value="Genomic_DNA"/>
</dbReference>
<organism evidence="1 2">
    <name type="scientific">Senna tora</name>
    <dbReference type="NCBI Taxonomy" id="362788"/>
    <lineage>
        <taxon>Eukaryota</taxon>
        <taxon>Viridiplantae</taxon>
        <taxon>Streptophyta</taxon>
        <taxon>Embryophyta</taxon>
        <taxon>Tracheophyta</taxon>
        <taxon>Spermatophyta</taxon>
        <taxon>Magnoliopsida</taxon>
        <taxon>eudicotyledons</taxon>
        <taxon>Gunneridae</taxon>
        <taxon>Pentapetalae</taxon>
        <taxon>rosids</taxon>
        <taxon>fabids</taxon>
        <taxon>Fabales</taxon>
        <taxon>Fabaceae</taxon>
        <taxon>Caesalpinioideae</taxon>
        <taxon>Cassia clade</taxon>
        <taxon>Senna</taxon>
    </lineage>
</organism>
<keyword evidence="2" id="KW-1185">Reference proteome</keyword>
<sequence>MGASSPTCKPYKANMQGPRASYIFPNQWK</sequence>
<proteinExistence type="predicted"/>
<evidence type="ECO:0000313" key="2">
    <source>
        <dbReference type="Proteomes" id="UP000634136"/>
    </source>
</evidence>
<gene>
    <name evidence="1" type="ORF">G2W53_002914</name>
</gene>
<dbReference type="Proteomes" id="UP000634136">
    <property type="component" value="Unassembled WGS sequence"/>
</dbReference>
<protein>
    <submittedName>
        <fullName evidence="1">Uncharacterized protein</fullName>
    </submittedName>
</protein>
<name>A0A835CGE3_9FABA</name>
<evidence type="ECO:0000313" key="1">
    <source>
        <dbReference type="EMBL" id="KAF7840616.1"/>
    </source>
</evidence>